<evidence type="ECO:0000313" key="3">
    <source>
        <dbReference type="Proteomes" id="UP000015523"/>
    </source>
</evidence>
<name>T0INL5_9SPHN</name>
<sequence length="163" mass="16167">MSVRFILSAWLAAFPLAAIPCAAQTARPALDYGSAAAIRDSCLAWARQRGMKVTIVVLEPHGMAVTLAHMDGVSTAGGEIAQWKAVSAAKFGRATADIAAMNPPAGMPSVAALQGGVPIYTAEGALLGGVGVSGGKPAEDAACATAGVEAAGLKAARPAPTAQ</sequence>
<proteinExistence type="predicted"/>
<dbReference type="InterPro" id="IPR038084">
    <property type="entry name" value="PduO/GlcC-like_sf"/>
</dbReference>
<dbReference type="STRING" id="1346791.M529_18965"/>
<reference evidence="2 3" key="1">
    <citation type="journal article" date="2013" name="Genome Announc.">
        <title>Draft Genome Sequence of Sphingobium ummariense Strain RL-3, a Hexachlorocyclohexane-Degrading Bacterium.</title>
        <authorList>
            <person name="Kohli P."/>
            <person name="Dua A."/>
            <person name="Sangwan N."/>
            <person name="Oldach P."/>
            <person name="Khurana J.P."/>
            <person name="Lal R."/>
        </authorList>
    </citation>
    <scope>NUCLEOTIDE SEQUENCE [LARGE SCALE GENOMIC DNA]</scope>
    <source>
        <strain evidence="2 3">RL-3</strain>
    </source>
</reference>
<comment type="caution">
    <text evidence="2">The sequence shown here is derived from an EMBL/GenBank/DDBJ whole genome shotgun (WGS) entry which is preliminary data.</text>
</comment>
<dbReference type="PANTHER" id="PTHR34309:SF1">
    <property type="entry name" value="PROTEIN GLCG"/>
    <property type="match status" value="1"/>
</dbReference>
<dbReference type="AlphaFoldDB" id="T0INL5"/>
<dbReference type="PATRIC" id="fig|1346791.3.peg.3661"/>
<dbReference type="Proteomes" id="UP000015523">
    <property type="component" value="Unassembled WGS sequence"/>
</dbReference>
<dbReference type="EMBL" id="AUWY01000120">
    <property type="protein sequence ID" value="EQB30435.1"/>
    <property type="molecule type" value="Genomic_DNA"/>
</dbReference>
<dbReference type="eggNOG" id="COG3193">
    <property type="taxonomic scope" value="Bacteria"/>
</dbReference>
<gene>
    <name evidence="2" type="ORF">M529_18965</name>
</gene>
<accession>T0INL5</accession>
<evidence type="ECO:0000256" key="1">
    <source>
        <dbReference type="SAM" id="SignalP"/>
    </source>
</evidence>
<dbReference type="Gene3D" id="3.30.450.150">
    <property type="entry name" value="Haem-degrading domain"/>
    <property type="match status" value="1"/>
</dbReference>
<dbReference type="RefSeq" id="WP_021319397.1">
    <property type="nucleotide sequence ID" value="NZ_AUWY01000120.1"/>
</dbReference>
<dbReference type="InterPro" id="IPR005624">
    <property type="entry name" value="PduO/GlcC-like"/>
</dbReference>
<dbReference type="OrthoDB" id="5988518at2"/>
<feature type="signal peptide" evidence="1">
    <location>
        <begin position="1"/>
        <end position="22"/>
    </location>
</feature>
<keyword evidence="3" id="KW-1185">Reference proteome</keyword>
<dbReference type="SUPFAM" id="SSF143744">
    <property type="entry name" value="GlcG-like"/>
    <property type="match status" value="1"/>
</dbReference>
<feature type="chain" id="PRO_5004564526" description="GlcG protein" evidence="1">
    <location>
        <begin position="23"/>
        <end position="163"/>
    </location>
</feature>
<evidence type="ECO:0008006" key="4">
    <source>
        <dbReference type="Google" id="ProtNLM"/>
    </source>
</evidence>
<dbReference type="Pfam" id="PF03928">
    <property type="entry name" value="HbpS-like"/>
    <property type="match status" value="1"/>
</dbReference>
<protein>
    <recommendedName>
        <fullName evidence="4">GlcG protein</fullName>
    </recommendedName>
</protein>
<dbReference type="InterPro" id="IPR052517">
    <property type="entry name" value="GlcG_carb_metab_protein"/>
</dbReference>
<evidence type="ECO:0000313" key="2">
    <source>
        <dbReference type="EMBL" id="EQB30435.1"/>
    </source>
</evidence>
<keyword evidence="1" id="KW-0732">Signal</keyword>
<dbReference type="PANTHER" id="PTHR34309">
    <property type="entry name" value="SLR1406 PROTEIN"/>
    <property type="match status" value="1"/>
</dbReference>
<organism evidence="2 3">
    <name type="scientific">Sphingobium ummariense RL-3</name>
    <dbReference type="NCBI Taxonomy" id="1346791"/>
    <lineage>
        <taxon>Bacteria</taxon>
        <taxon>Pseudomonadati</taxon>
        <taxon>Pseudomonadota</taxon>
        <taxon>Alphaproteobacteria</taxon>
        <taxon>Sphingomonadales</taxon>
        <taxon>Sphingomonadaceae</taxon>
        <taxon>Sphingobium</taxon>
    </lineage>
</organism>